<dbReference type="AlphaFoldDB" id="D8PE93"/>
<gene>
    <name evidence="1" type="ORF">NIDE1823</name>
</gene>
<protein>
    <submittedName>
        <fullName evidence="1">Uncharacterized protein</fullName>
    </submittedName>
</protein>
<dbReference type="EMBL" id="FP929003">
    <property type="protein sequence ID" value="CBK41552.1"/>
    <property type="molecule type" value="Genomic_DNA"/>
</dbReference>
<evidence type="ECO:0000313" key="1">
    <source>
        <dbReference type="EMBL" id="CBK41552.1"/>
    </source>
</evidence>
<keyword evidence="2" id="KW-1185">Reference proteome</keyword>
<name>D8PE93_9BACT</name>
<dbReference type="KEGG" id="nde:NIDE1823"/>
<organism evidence="1 2">
    <name type="scientific">Nitrospira defluvii</name>
    <dbReference type="NCBI Taxonomy" id="330214"/>
    <lineage>
        <taxon>Bacteria</taxon>
        <taxon>Pseudomonadati</taxon>
        <taxon>Nitrospirota</taxon>
        <taxon>Nitrospiria</taxon>
        <taxon>Nitrospirales</taxon>
        <taxon>Nitrospiraceae</taxon>
        <taxon>Nitrospira</taxon>
    </lineage>
</organism>
<accession>D8PE93</accession>
<dbReference type="Proteomes" id="UP000001660">
    <property type="component" value="Chromosome"/>
</dbReference>
<dbReference type="HOGENOM" id="CLU_2599514_0_0_0"/>
<evidence type="ECO:0000313" key="2">
    <source>
        <dbReference type="Proteomes" id="UP000001660"/>
    </source>
</evidence>
<sequence>MLDGHIEYPVKRYSCCALRVGAQCFDELTASFCKQLNNFKKLANAFLFCQGNRPRRVDVAEVAAGSHGAGGRFLDFHHA</sequence>
<dbReference type="STRING" id="330214.NIDE1823"/>
<proteinExistence type="predicted"/>
<reference evidence="1 2" key="1">
    <citation type="journal article" date="2010" name="Proc. Natl. Acad. Sci. U.S.A.">
        <title>A Nitrospira metagenome illuminates the physiology and evolution of globally important nitrite-oxidizing bacteria.</title>
        <authorList>
            <person name="Lucker S."/>
            <person name="Wagner M."/>
            <person name="Maixner F."/>
            <person name="Pelletier E."/>
            <person name="Koch H."/>
            <person name="Vacherie B."/>
            <person name="Rattei T."/>
            <person name="Sinninghe Damste J."/>
            <person name="Spieck E."/>
            <person name="Le Paslier D."/>
            <person name="Daims H."/>
        </authorList>
    </citation>
    <scope>NUCLEOTIDE SEQUENCE [LARGE SCALE GENOMIC DNA]</scope>
</reference>